<proteinExistence type="predicted"/>
<evidence type="ECO:0000313" key="1">
    <source>
        <dbReference type="EMBL" id="MER2490756.1"/>
    </source>
</evidence>
<accession>A0ABV1RCV9</accession>
<comment type="caution">
    <text evidence="1">The sequence shown here is derived from an EMBL/GenBank/DDBJ whole genome shotgun (WGS) entry which is preliminary data.</text>
</comment>
<keyword evidence="2" id="KW-1185">Reference proteome</keyword>
<name>A0ABV1RCV9_9ALTE</name>
<organism evidence="1 2">
    <name type="scientific">Catenovulum sediminis</name>
    <dbReference type="NCBI Taxonomy" id="1740262"/>
    <lineage>
        <taxon>Bacteria</taxon>
        <taxon>Pseudomonadati</taxon>
        <taxon>Pseudomonadota</taxon>
        <taxon>Gammaproteobacteria</taxon>
        <taxon>Alteromonadales</taxon>
        <taxon>Alteromonadaceae</taxon>
        <taxon>Catenovulum</taxon>
    </lineage>
</organism>
<evidence type="ECO:0000313" key="2">
    <source>
        <dbReference type="Proteomes" id="UP001467690"/>
    </source>
</evidence>
<protein>
    <submittedName>
        <fullName evidence="1">Uncharacterized protein</fullName>
    </submittedName>
</protein>
<reference evidence="1 2" key="1">
    <citation type="submission" date="2024-06" db="EMBL/GenBank/DDBJ databases">
        <authorList>
            <person name="Chen R.Y."/>
        </authorList>
    </citation>
    <scope>NUCLEOTIDE SEQUENCE [LARGE SCALE GENOMIC DNA]</scope>
    <source>
        <strain evidence="1 2">D2</strain>
    </source>
</reference>
<dbReference type="EMBL" id="JBELOE010000067">
    <property type="protein sequence ID" value="MER2490756.1"/>
    <property type="molecule type" value="Genomic_DNA"/>
</dbReference>
<gene>
    <name evidence="1" type="ORF">ABS311_02520</name>
</gene>
<dbReference type="Gene3D" id="3.40.50.880">
    <property type="match status" value="1"/>
</dbReference>
<dbReference type="RefSeq" id="WP_350400539.1">
    <property type="nucleotide sequence ID" value="NZ_JBELOE010000067.1"/>
</dbReference>
<sequence length="64" mass="7626">MYEAKDFVLDAFAHHKFIGYTDDCLALFKETNLSDKIDNGFFELTRLNSDKFVTILSELRFWKR</sequence>
<dbReference type="InterPro" id="IPR029062">
    <property type="entry name" value="Class_I_gatase-like"/>
</dbReference>
<dbReference type="Proteomes" id="UP001467690">
    <property type="component" value="Unassembled WGS sequence"/>
</dbReference>